<comment type="subcellular location">
    <subcellularLocation>
        <location evidence="1">Cell membrane</location>
        <topology evidence="1">Multi-pass membrane protein</topology>
    </subcellularLocation>
</comment>
<dbReference type="Pfam" id="PF07690">
    <property type="entry name" value="MFS_1"/>
    <property type="match status" value="1"/>
</dbReference>
<feature type="transmembrane region" description="Helical" evidence="6">
    <location>
        <begin position="23"/>
        <end position="48"/>
    </location>
</feature>
<dbReference type="GO" id="GO:0005886">
    <property type="term" value="C:plasma membrane"/>
    <property type="evidence" value="ECO:0007669"/>
    <property type="project" value="UniProtKB-SubCell"/>
</dbReference>
<proteinExistence type="predicted"/>
<dbReference type="Gene3D" id="1.20.1250.20">
    <property type="entry name" value="MFS general substrate transporter like domains"/>
    <property type="match status" value="1"/>
</dbReference>
<dbReference type="PANTHER" id="PTHR23513:SF19">
    <property type="entry name" value="MAJOR FACILITATOR SUPERFAMILY (MFS) PROFILE DOMAIN-CONTAINING PROTEIN"/>
    <property type="match status" value="1"/>
</dbReference>
<accession>A0A1H8D7B8</accession>
<dbReference type="InterPro" id="IPR011701">
    <property type="entry name" value="MFS"/>
</dbReference>
<keyword evidence="3 6" id="KW-0812">Transmembrane</keyword>
<evidence type="ECO:0000313" key="8">
    <source>
        <dbReference type="Proteomes" id="UP000199695"/>
    </source>
</evidence>
<feature type="transmembrane region" description="Helical" evidence="6">
    <location>
        <begin position="227"/>
        <end position="245"/>
    </location>
</feature>
<protein>
    <submittedName>
        <fullName evidence="7">Predicted arabinose efflux permease, MFS family</fullName>
    </submittedName>
</protein>
<dbReference type="InterPro" id="IPR036259">
    <property type="entry name" value="MFS_trans_sf"/>
</dbReference>
<evidence type="ECO:0000313" key="7">
    <source>
        <dbReference type="EMBL" id="SEN03213.1"/>
    </source>
</evidence>
<gene>
    <name evidence="7" type="ORF">SAMN05444955_10530</name>
</gene>
<dbReference type="EMBL" id="FOCQ01000005">
    <property type="protein sequence ID" value="SEN03213.1"/>
    <property type="molecule type" value="Genomic_DNA"/>
</dbReference>
<dbReference type="Proteomes" id="UP000199695">
    <property type="component" value="Unassembled WGS sequence"/>
</dbReference>
<reference evidence="7 8" key="1">
    <citation type="submission" date="2016-10" db="EMBL/GenBank/DDBJ databases">
        <authorList>
            <person name="de Groot N.N."/>
        </authorList>
    </citation>
    <scope>NUCLEOTIDE SEQUENCE [LARGE SCALE GENOMIC DNA]</scope>
    <source>
        <strain evidence="7 8">DSM 46701</strain>
    </source>
</reference>
<dbReference type="GO" id="GO:0022857">
    <property type="term" value="F:transmembrane transporter activity"/>
    <property type="evidence" value="ECO:0007669"/>
    <property type="project" value="InterPro"/>
</dbReference>
<keyword evidence="2" id="KW-1003">Cell membrane</keyword>
<feature type="transmembrane region" description="Helical" evidence="6">
    <location>
        <begin position="375"/>
        <end position="395"/>
    </location>
</feature>
<evidence type="ECO:0000256" key="2">
    <source>
        <dbReference type="ARBA" id="ARBA00022475"/>
    </source>
</evidence>
<dbReference type="AlphaFoldDB" id="A0A1H8D7B8"/>
<dbReference type="RefSeq" id="WP_170839778.1">
    <property type="nucleotide sequence ID" value="NZ_FOCQ01000005.1"/>
</dbReference>
<feature type="transmembrane region" description="Helical" evidence="6">
    <location>
        <begin position="69"/>
        <end position="97"/>
    </location>
</feature>
<sequence>MHPSLSFRLLWIGQSLANLGDSLYILAIVTLIYQWTGSATLGALVPVVRLFSQLISGLIAPLLLERFKLLPLLVISQAGQTLLFTGLTLLCILVPSAELTGSIWWLIAAISFFDGWSTPARNALVPRLVSKEQLVKANGLLSTTDQTLLLLGWSLGGMLAAAWGSGNVLWLTVVFFIVSTLSLFFIRDPAQRDINPQPETKNWKVIKDGWQTLFSHPVLKRVTLMDLLEHVAGTVWVGAVILAYVDKVLHESAAWWGFINGSYFAGAILGGILVMAFSKWMEARLIKALFLGSFSMAVLTFAYAGTTTPLIALILCLIMGPPYQAREIAQRTLFQTETSLEQMPKVFAAHNTLTYAVFGIAALGMGYLADLFPVQTVYFISAALCGCAALISLTIKMKEPAPQPSPAGYKQKRAS</sequence>
<evidence type="ECO:0000256" key="4">
    <source>
        <dbReference type="ARBA" id="ARBA00022989"/>
    </source>
</evidence>
<name>A0A1H8D7B8_9BACL</name>
<feature type="transmembrane region" description="Helical" evidence="6">
    <location>
        <begin position="169"/>
        <end position="186"/>
    </location>
</feature>
<dbReference type="SUPFAM" id="SSF103473">
    <property type="entry name" value="MFS general substrate transporter"/>
    <property type="match status" value="1"/>
</dbReference>
<dbReference type="CDD" id="cd06173">
    <property type="entry name" value="MFS_MefA_like"/>
    <property type="match status" value="1"/>
</dbReference>
<dbReference type="PANTHER" id="PTHR23513">
    <property type="entry name" value="INTEGRAL MEMBRANE EFFLUX PROTEIN-RELATED"/>
    <property type="match status" value="1"/>
</dbReference>
<feature type="transmembrane region" description="Helical" evidence="6">
    <location>
        <begin position="346"/>
        <end position="369"/>
    </location>
</feature>
<keyword evidence="5 6" id="KW-0472">Membrane</keyword>
<organism evidence="7 8">
    <name type="scientific">Lihuaxuella thermophila</name>
    <dbReference type="NCBI Taxonomy" id="1173111"/>
    <lineage>
        <taxon>Bacteria</taxon>
        <taxon>Bacillati</taxon>
        <taxon>Bacillota</taxon>
        <taxon>Bacilli</taxon>
        <taxon>Bacillales</taxon>
        <taxon>Thermoactinomycetaceae</taxon>
        <taxon>Lihuaxuella</taxon>
    </lineage>
</organism>
<evidence type="ECO:0000256" key="3">
    <source>
        <dbReference type="ARBA" id="ARBA00022692"/>
    </source>
</evidence>
<evidence type="ECO:0000256" key="1">
    <source>
        <dbReference type="ARBA" id="ARBA00004651"/>
    </source>
</evidence>
<keyword evidence="4 6" id="KW-1133">Transmembrane helix</keyword>
<feature type="transmembrane region" description="Helical" evidence="6">
    <location>
        <begin position="285"/>
        <end position="303"/>
    </location>
</feature>
<dbReference type="STRING" id="1173111.SAMN05444955_10530"/>
<keyword evidence="8" id="KW-1185">Reference proteome</keyword>
<evidence type="ECO:0000256" key="5">
    <source>
        <dbReference type="ARBA" id="ARBA00023136"/>
    </source>
</evidence>
<evidence type="ECO:0000256" key="6">
    <source>
        <dbReference type="SAM" id="Phobius"/>
    </source>
</evidence>
<feature type="transmembrane region" description="Helical" evidence="6">
    <location>
        <begin position="257"/>
        <end position="278"/>
    </location>
</feature>